<evidence type="ECO:0000313" key="3">
    <source>
        <dbReference type="Proteomes" id="UP000325440"/>
    </source>
</evidence>
<dbReference type="EMBL" id="CABPRJ010002485">
    <property type="protein sequence ID" value="VVC46376.1"/>
    <property type="molecule type" value="Genomic_DNA"/>
</dbReference>
<feature type="signal peptide" evidence="1">
    <location>
        <begin position="1"/>
        <end position="19"/>
    </location>
</feature>
<gene>
    <name evidence="2" type="ORF">CINCED_3A019568</name>
</gene>
<dbReference type="Proteomes" id="UP000325440">
    <property type="component" value="Unassembled WGS sequence"/>
</dbReference>
<keyword evidence="3" id="KW-1185">Reference proteome</keyword>
<feature type="chain" id="PRO_5022915598" evidence="1">
    <location>
        <begin position="20"/>
        <end position="161"/>
    </location>
</feature>
<evidence type="ECO:0000313" key="2">
    <source>
        <dbReference type="EMBL" id="VVC46376.1"/>
    </source>
</evidence>
<organism evidence="2 3">
    <name type="scientific">Cinara cedri</name>
    <dbReference type="NCBI Taxonomy" id="506608"/>
    <lineage>
        <taxon>Eukaryota</taxon>
        <taxon>Metazoa</taxon>
        <taxon>Ecdysozoa</taxon>
        <taxon>Arthropoda</taxon>
        <taxon>Hexapoda</taxon>
        <taxon>Insecta</taxon>
        <taxon>Pterygota</taxon>
        <taxon>Neoptera</taxon>
        <taxon>Paraneoptera</taxon>
        <taxon>Hemiptera</taxon>
        <taxon>Sternorrhyncha</taxon>
        <taxon>Aphidomorpha</taxon>
        <taxon>Aphidoidea</taxon>
        <taxon>Aphididae</taxon>
        <taxon>Lachninae</taxon>
        <taxon>Cinara</taxon>
    </lineage>
</organism>
<proteinExistence type="predicted"/>
<reference evidence="2 3" key="1">
    <citation type="submission" date="2019-08" db="EMBL/GenBank/DDBJ databases">
        <authorList>
            <person name="Alioto T."/>
            <person name="Alioto T."/>
            <person name="Gomez Garrido J."/>
        </authorList>
    </citation>
    <scope>NUCLEOTIDE SEQUENCE [LARGE SCALE GENOMIC DNA]</scope>
</reference>
<keyword evidence="1" id="KW-0732">Signal</keyword>
<accession>A0A5E4NS18</accession>
<name>A0A5E4NS18_9HEMI</name>
<evidence type="ECO:0000256" key="1">
    <source>
        <dbReference type="SAM" id="SignalP"/>
    </source>
</evidence>
<protein>
    <submittedName>
        <fullName evidence="2">Uncharacterized protein</fullName>
    </submittedName>
</protein>
<sequence length="161" mass="17901">MLAFLLYTTLILTFPAVSCQSINVLPKYTPEKRIPLLAAVENLIDAIKKTGVRDEDELKKIKAVILIQVLDLLRQYPSETNNDDTITSTILTTTTSTSFVTTNIPCVTINIPSVTSSTMCVTMTPSGNDLRRRRSMSNDLPAFSVEVQPDLVNLINGYRDY</sequence>
<dbReference type="AlphaFoldDB" id="A0A5E4NS18"/>